<dbReference type="InParanoid" id="A0A132BCE4"/>
<dbReference type="EMBL" id="KQ947432">
    <property type="protein sequence ID" value="KUJ09327.1"/>
    <property type="molecule type" value="Genomic_DNA"/>
</dbReference>
<dbReference type="Proteomes" id="UP000070700">
    <property type="component" value="Unassembled WGS sequence"/>
</dbReference>
<dbReference type="KEGG" id="psco:LY89DRAFT_555967"/>
<accession>A0A132BCE4</accession>
<dbReference type="PANTHER" id="PTHR42037:SF1">
    <property type="match status" value="1"/>
</dbReference>
<keyword evidence="2" id="KW-1185">Reference proteome</keyword>
<dbReference type="STRING" id="149040.A0A132BCE4"/>
<dbReference type="AlphaFoldDB" id="A0A132BCE4"/>
<reference evidence="1 2" key="1">
    <citation type="submission" date="2015-10" db="EMBL/GenBank/DDBJ databases">
        <title>Full genome of DAOMC 229536 Phialocephala scopiformis, a fungal endophyte of spruce producing the potent anti-insectan compound rugulosin.</title>
        <authorList>
            <consortium name="DOE Joint Genome Institute"/>
            <person name="Walker A.K."/>
            <person name="Frasz S.L."/>
            <person name="Seifert K.A."/>
            <person name="Miller J.D."/>
            <person name="Mondo S.J."/>
            <person name="Labutti K."/>
            <person name="Lipzen A."/>
            <person name="Dockter R."/>
            <person name="Kennedy M."/>
            <person name="Grigoriev I.V."/>
            <person name="Spatafora J.W."/>
        </authorList>
    </citation>
    <scope>NUCLEOTIDE SEQUENCE [LARGE SCALE GENOMIC DNA]</scope>
    <source>
        <strain evidence="1 2">CBS 120377</strain>
    </source>
</reference>
<feature type="non-terminal residue" evidence="1">
    <location>
        <position position="117"/>
    </location>
</feature>
<dbReference type="RefSeq" id="XP_018063682.1">
    <property type="nucleotide sequence ID" value="XM_018208366.1"/>
</dbReference>
<dbReference type="PANTHER" id="PTHR42037">
    <property type="match status" value="1"/>
</dbReference>
<sequence>WRPKVHAELLVLDHFWTQSLEFLDGDRFIACSKPACYCCYHYIAAHPGRFEVPPSHNNCWIRWRAPDIFDSTRQDLLKTREDILNAMAKKIRIEVLEQIRERRGPRANRPDSLTEIS</sequence>
<dbReference type="Pfam" id="PF14441">
    <property type="entry name" value="OTT_1508_deam"/>
    <property type="match status" value="1"/>
</dbReference>
<protein>
    <submittedName>
        <fullName evidence="1">Uncharacterized protein</fullName>
    </submittedName>
</protein>
<name>A0A132BCE4_MOLSC</name>
<dbReference type="OrthoDB" id="3251507at2759"/>
<feature type="non-terminal residue" evidence="1">
    <location>
        <position position="1"/>
    </location>
</feature>
<evidence type="ECO:0000313" key="1">
    <source>
        <dbReference type="EMBL" id="KUJ09327.1"/>
    </source>
</evidence>
<evidence type="ECO:0000313" key="2">
    <source>
        <dbReference type="Proteomes" id="UP000070700"/>
    </source>
</evidence>
<gene>
    <name evidence="1" type="ORF">LY89DRAFT_555967</name>
</gene>
<dbReference type="InterPro" id="IPR027796">
    <property type="entry name" value="OTT_1508_deam-like"/>
</dbReference>
<proteinExistence type="predicted"/>
<organism evidence="1 2">
    <name type="scientific">Mollisia scopiformis</name>
    <name type="common">Conifer needle endophyte fungus</name>
    <name type="synonym">Phialocephala scopiformis</name>
    <dbReference type="NCBI Taxonomy" id="149040"/>
    <lineage>
        <taxon>Eukaryota</taxon>
        <taxon>Fungi</taxon>
        <taxon>Dikarya</taxon>
        <taxon>Ascomycota</taxon>
        <taxon>Pezizomycotina</taxon>
        <taxon>Leotiomycetes</taxon>
        <taxon>Helotiales</taxon>
        <taxon>Mollisiaceae</taxon>
        <taxon>Mollisia</taxon>
    </lineage>
</organism>
<dbReference type="GeneID" id="28818092"/>